<dbReference type="InterPro" id="IPR052513">
    <property type="entry name" value="Thioester_dehydratase-like"/>
</dbReference>
<sequence length="150" mass="15721">MTTQTSGRPERRLVGVDDLRPDGTPVLTISVCARCAGRWFPPREVCSACAHDALDPVEAGPEGVAYASTVVRIGAPGFPTPYVLTYVDVDGVRLLAHTDTAHTDSTDPSDPAPLAPGTPVVLTAGPTGTVGGVELWSYRVRPVTTPEGDR</sequence>
<accession>A0A7G7MFR2</accession>
<protein>
    <recommendedName>
        <fullName evidence="3">DUF35 domain-containing protein</fullName>
    </recommendedName>
</protein>
<dbReference type="KEGG" id="ppel:H6H00_26525"/>
<reference evidence="1 2" key="1">
    <citation type="submission" date="2020-08" db="EMBL/GenBank/DDBJ databases">
        <authorList>
            <person name="Mo P."/>
        </authorList>
    </citation>
    <scope>NUCLEOTIDE SEQUENCE [LARGE SCALE GENOMIC DNA]</scope>
    <source>
        <strain evidence="1 2">CGMCC 4.1532</strain>
    </source>
</reference>
<dbReference type="EMBL" id="CP060131">
    <property type="protein sequence ID" value="QNG51623.1"/>
    <property type="molecule type" value="Genomic_DNA"/>
</dbReference>
<dbReference type="SUPFAM" id="SSF50249">
    <property type="entry name" value="Nucleic acid-binding proteins"/>
    <property type="match status" value="1"/>
</dbReference>
<keyword evidence="2" id="KW-1185">Reference proteome</keyword>
<organism evidence="1 2">
    <name type="scientific">Pseudonocardia petroleophila</name>
    <dbReference type="NCBI Taxonomy" id="37331"/>
    <lineage>
        <taxon>Bacteria</taxon>
        <taxon>Bacillati</taxon>
        <taxon>Actinomycetota</taxon>
        <taxon>Actinomycetes</taxon>
        <taxon>Pseudonocardiales</taxon>
        <taxon>Pseudonocardiaceae</taxon>
        <taxon>Pseudonocardia</taxon>
    </lineage>
</organism>
<evidence type="ECO:0000313" key="1">
    <source>
        <dbReference type="EMBL" id="QNG51623.1"/>
    </source>
</evidence>
<dbReference type="InterPro" id="IPR012340">
    <property type="entry name" value="NA-bd_OB-fold"/>
</dbReference>
<gene>
    <name evidence="1" type="ORF">H6H00_26525</name>
</gene>
<dbReference type="PANTHER" id="PTHR34075:SF5">
    <property type="entry name" value="BLR3430 PROTEIN"/>
    <property type="match status" value="1"/>
</dbReference>
<dbReference type="RefSeq" id="WP_185718377.1">
    <property type="nucleotide sequence ID" value="NZ_BAAAWI010000001.1"/>
</dbReference>
<evidence type="ECO:0008006" key="3">
    <source>
        <dbReference type="Google" id="ProtNLM"/>
    </source>
</evidence>
<proteinExistence type="predicted"/>
<dbReference type="PANTHER" id="PTHR34075">
    <property type="entry name" value="BLR3430 PROTEIN"/>
    <property type="match status" value="1"/>
</dbReference>
<dbReference type="Proteomes" id="UP000515728">
    <property type="component" value="Chromosome"/>
</dbReference>
<name>A0A7G7MFR2_9PSEU</name>
<evidence type="ECO:0000313" key="2">
    <source>
        <dbReference type="Proteomes" id="UP000515728"/>
    </source>
</evidence>
<dbReference type="AlphaFoldDB" id="A0A7G7MFR2"/>